<evidence type="ECO:0000256" key="3">
    <source>
        <dbReference type="ARBA" id="ARBA00022741"/>
    </source>
</evidence>
<dbReference type="InterPro" id="IPR006016">
    <property type="entry name" value="UspA"/>
</dbReference>
<protein>
    <submittedName>
        <fullName evidence="7">Bifunctional serine/threonine-protein kinase/universal stress protein</fullName>
    </submittedName>
</protein>
<dbReference type="Pfam" id="PF00069">
    <property type="entry name" value="Pkinase"/>
    <property type="match status" value="1"/>
</dbReference>
<keyword evidence="4 7" id="KW-0418">Kinase</keyword>
<dbReference type="InterPro" id="IPR014729">
    <property type="entry name" value="Rossmann-like_a/b/a_fold"/>
</dbReference>
<keyword evidence="2" id="KW-0808">Transferase</keyword>
<dbReference type="CDD" id="cd14014">
    <property type="entry name" value="STKc_PknB_like"/>
    <property type="match status" value="1"/>
</dbReference>
<sequence length="465" mass="51196">MPSIRPAEGVIIDGFRLERRIHNGPMSSLWLVSRDGDPTPMVMKLPSLAEGEDVSAIVGFEVERMILPRLTGAHVPRFVAAADLSRTPYLVMEKVEGQNLAEIADAAPLPPERVAELGARIARGLQELHRQRVLHLDLKPANIMIGPGGDAVFLDFGLSRHDELPDLLGEESDVPMGTGAYIAPEQIEGDRTEPRSDVFALGVILYELVTGRLPFGNPQRKAGMKRRLWKDPTPPRKLNPACPDWLQEIVLRCLEVDPYQRYATPAQVAFALQHPDQVTVTERGKRWRADGPLTVLRRWLRSGNPRWERKPPISEQVVGAPIVMAAVDLGNGVDALGELLRIHARRALDVDPQSRLACVTILKTALLQVESGVDAQGNNLYVQRLIALKDWARPIGLDDERVSVHVLEAVDAAAALIEYARKNQVDHIVMGARANSALRRYLGSVSAQVVAEAPCTVTVVRLAQP</sequence>
<evidence type="ECO:0000313" key="7">
    <source>
        <dbReference type="EMBL" id="MCP8937965.1"/>
    </source>
</evidence>
<dbReference type="InterPro" id="IPR011009">
    <property type="entry name" value="Kinase-like_dom_sf"/>
</dbReference>
<evidence type="ECO:0000256" key="4">
    <source>
        <dbReference type="ARBA" id="ARBA00022777"/>
    </source>
</evidence>
<dbReference type="InterPro" id="IPR006015">
    <property type="entry name" value="Universal_stress_UspA"/>
</dbReference>
<evidence type="ECO:0000313" key="8">
    <source>
        <dbReference type="Proteomes" id="UP001205890"/>
    </source>
</evidence>
<dbReference type="EMBL" id="JANCLU010000004">
    <property type="protein sequence ID" value="MCP8937965.1"/>
    <property type="molecule type" value="Genomic_DNA"/>
</dbReference>
<reference evidence="7 8" key="1">
    <citation type="submission" date="2022-07" db="EMBL/GenBank/DDBJ databases">
        <authorList>
            <person name="Li W.-J."/>
            <person name="Deng Q.-Q."/>
        </authorList>
    </citation>
    <scope>NUCLEOTIDE SEQUENCE [LARGE SCALE GENOMIC DNA]</scope>
    <source>
        <strain evidence="7 8">SYSU M60028</strain>
    </source>
</reference>
<dbReference type="PROSITE" id="PS50011">
    <property type="entry name" value="PROTEIN_KINASE_DOM"/>
    <property type="match status" value="1"/>
</dbReference>
<organism evidence="7 8">
    <name type="scientific">Alsobacter ponti</name>
    <dbReference type="NCBI Taxonomy" id="2962936"/>
    <lineage>
        <taxon>Bacteria</taxon>
        <taxon>Pseudomonadati</taxon>
        <taxon>Pseudomonadota</taxon>
        <taxon>Alphaproteobacteria</taxon>
        <taxon>Hyphomicrobiales</taxon>
        <taxon>Alsobacteraceae</taxon>
        <taxon>Alsobacter</taxon>
    </lineage>
</organism>
<dbReference type="SUPFAM" id="SSF56112">
    <property type="entry name" value="Protein kinase-like (PK-like)"/>
    <property type="match status" value="1"/>
</dbReference>
<dbReference type="GO" id="GO:0016301">
    <property type="term" value="F:kinase activity"/>
    <property type="evidence" value="ECO:0007669"/>
    <property type="project" value="UniProtKB-KW"/>
</dbReference>
<feature type="domain" description="Protein kinase" evidence="6">
    <location>
        <begin position="15"/>
        <end position="277"/>
    </location>
</feature>
<dbReference type="Gene3D" id="1.10.510.10">
    <property type="entry name" value="Transferase(Phosphotransferase) domain 1"/>
    <property type="match status" value="1"/>
</dbReference>
<dbReference type="InterPro" id="IPR000719">
    <property type="entry name" value="Prot_kinase_dom"/>
</dbReference>
<dbReference type="InterPro" id="IPR008271">
    <property type="entry name" value="Ser/Thr_kinase_AS"/>
</dbReference>
<dbReference type="Pfam" id="PF00582">
    <property type="entry name" value="Usp"/>
    <property type="match status" value="1"/>
</dbReference>
<keyword evidence="5" id="KW-0067">ATP-binding</keyword>
<dbReference type="Gene3D" id="3.40.50.620">
    <property type="entry name" value="HUPs"/>
    <property type="match status" value="1"/>
</dbReference>
<evidence type="ECO:0000259" key="6">
    <source>
        <dbReference type="PROSITE" id="PS50011"/>
    </source>
</evidence>
<proteinExistence type="inferred from homology"/>
<comment type="caution">
    <text evidence="7">The sequence shown here is derived from an EMBL/GenBank/DDBJ whole genome shotgun (WGS) entry which is preliminary data.</text>
</comment>
<dbReference type="PANTHER" id="PTHR43289:SF34">
    <property type="entry name" value="SERINE_THREONINE-PROTEIN KINASE YBDM-RELATED"/>
    <property type="match status" value="1"/>
</dbReference>
<dbReference type="PANTHER" id="PTHR43289">
    <property type="entry name" value="MITOGEN-ACTIVATED PROTEIN KINASE KINASE KINASE 20-RELATED"/>
    <property type="match status" value="1"/>
</dbReference>
<dbReference type="RefSeq" id="WP_254739415.1">
    <property type="nucleotide sequence ID" value="NZ_JANCLU010000004.1"/>
</dbReference>
<evidence type="ECO:0000256" key="5">
    <source>
        <dbReference type="ARBA" id="ARBA00022840"/>
    </source>
</evidence>
<dbReference type="PRINTS" id="PR01438">
    <property type="entry name" value="UNVRSLSTRESS"/>
</dbReference>
<dbReference type="Proteomes" id="UP001205890">
    <property type="component" value="Unassembled WGS sequence"/>
</dbReference>
<dbReference type="SMART" id="SM00220">
    <property type="entry name" value="S_TKc"/>
    <property type="match status" value="1"/>
</dbReference>
<evidence type="ECO:0000256" key="1">
    <source>
        <dbReference type="ARBA" id="ARBA00008791"/>
    </source>
</evidence>
<gene>
    <name evidence="7" type="ORF">NK718_05510</name>
</gene>
<comment type="similarity">
    <text evidence="1">Belongs to the universal stress protein A family.</text>
</comment>
<keyword evidence="3" id="KW-0547">Nucleotide-binding</keyword>
<name>A0ABT1L8Y7_9HYPH</name>
<keyword evidence="8" id="KW-1185">Reference proteome</keyword>
<accession>A0ABT1L8Y7</accession>
<evidence type="ECO:0000256" key="2">
    <source>
        <dbReference type="ARBA" id="ARBA00022679"/>
    </source>
</evidence>
<dbReference type="PROSITE" id="PS00108">
    <property type="entry name" value="PROTEIN_KINASE_ST"/>
    <property type="match status" value="1"/>
</dbReference>
<dbReference type="SUPFAM" id="SSF52402">
    <property type="entry name" value="Adenine nucleotide alpha hydrolases-like"/>
    <property type="match status" value="1"/>
</dbReference>